<name>A0A4Y7INH2_PAPSO</name>
<protein>
    <submittedName>
        <fullName evidence="1">Uncharacterized protein</fullName>
    </submittedName>
</protein>
<evidence type="ECO:0000313" key="2">
    <source>
        <dbReference type="Proteomes" id="UP000316621"/>
    </source>
</evidence>
<proteinExistence type="predicted"/>
<evidence type="ECO:0000313" key="1">
    <source>
        <dbReference type="EMBL" id="RZC49360.1"/>
    </source>
</evidence>
<dbReference type="Gramene" id="RZC49360">
    <property type="protein sequence ID" value="RZC49360"/>
    <property type="gene ID" value="C5167_017780"/>
</dbReference>
<accession>A0A4Y7INH2</accession>
<dbReference type="Proteomes" id="UP000316621">
    <property type="component" value="Chromosome 2"/>
</dbReference>
<reference evidence="1 2" key="1">
    <citation type="journal article" date="2018" name="Science">
        <title>The opium poppy genome and morphinan production.</title>
        <authorList>
            <person name="Guo L."/>
            <person name="Winzer T."/>
            <person name="Yang X."/>
            <person name="Li Y."/>
            <person name="Ning Z."/>
            <person name="He Z."/>
            <person name="Teodor R."/>
            <person name="Lu Y."/>
            <person name="Bowser T.A."/>
            <person name="Graham I.A."/>
            <person name="Ye K."/>
        </authorList>
    </citation>
    <scope>NUCLEOTIDE SEQUENCE [LARGE SCALE GENOMIC DNA]</scope>
    <source>
        <strain evidence="2">cv. HN1</strain>
        <tissue evidence="1">Leaves</tissue>
    </source>
</reference>
<organism evidence="1 2">
    <name type="scientific">Papaver somniferum</name>
    <name type="common">Opium poppy</name>
    <dbReference type="NCBI Taxonomy" id="3469"/>
    <lineage>
        <taxon>Eukaryota</taxon>
        <taxon>Viridiplantae</taxon>
        <taxon>Streptophyta</taxon>
        <taxon>Embryophyta</taxon>
        <taxon>Tracheophyta</taxon>
        <taxon>Spermatophyta</taxon>
        <taxon>Magnoliopsida</taxon>
        <taxon>Ranunculales</taxon>
        <taxon>Papaveraceae</taxon>
        <taxon>Papaveroideae</taxon>
        <taxon>Papaver</taxon>
    </lineage>
</organism>
<keyword evidence="2" id="KW-1185">Reference proteome</keyword>
<dbReference type="EMBL" id="CM010716">
    <property type="protein sequence ID" value="RZC49360.1"/>
    <property type="molecule type" value="Genomic_DNA"/>
</dbReference>
<gene>
    <name evidence="1" type="ORF">C5167_017780</name>
</gene>
<sequence>MAIFPRKSQRLVPMTAELATERKLLVGTKLFMDVVNFNNFIRSSKLPESMQDICDTLSKPNLLSNMLAILCIRSLSTVTKDAPSRLYVFKFWTVIPPAFQRKPPTGYN</sequence>
<dbReference type="AlphaFoldDB" id="A0A4Y7INH2"/>